<gene>
    <name evidence="1" type="ORF">GCM10009639_53930</name>
</gene>
<dbReference type="Proteomes" id="UP001499863">
    <property type="component" value="Unassembled WGS sequence"/>
</dbReference>
<name>A0ABP4J610_9ACTN</name>
<comment type="caution">
    <text evidence="1">The sequence shown here is derived from an EMBL/GenBank/DDBJ whole genome shotgun (WGS) entry which is preliminary data.</text>
</comment>
<keyword evidence="2" id="KW-1185">Reference proteome</keyword>
<dbReference type="RefSeq" id="WP_344341454.1">
    <property type="nucleotide sequence ID" value="NZ_BAAAKJ010000307.1"/>
</dbReference>
<dbReference type="EMBL" id="BAAAKJ010000307">
    <property type="protein sequence ID" value="GAA1406265.1"/>
    <property type="molecule type" value="Genomic_DNA"/>
</dbReference>
<proteinExistence type="predicted"/>
<protein>
    <submittedName>
        <fullName evidence="1">Uncharacterized protein</fullName>
    </submittedName>
</protein>
<accession>A0ABP4J610</accession>
<sequence length="96" mass="10119">MAEVEFVLDPAGVREVLHSPGVRAMVDEAAARIAEQVRGSVTAPETVRVDAYTTDREAAAVTIADRRGMVWQARDGVLTRAAAQIGADIKTRGGSG</sequence>
<evidence type="ECO:0000313" key="1">
    <source>
        <dbReference type="EMBL" id="GAA1406265.1"/>
    </source>
</evidence>
<reference evidence="2" key="1">
    <citation type="journal article" date="2019" name="Int. J. Syst. Evol. Microbiol.">
        <title>The Global Catalogue of Microorganisms (GCM) 10K type strain sequencing project: providing services to taxonomists for standard genome sequencing and annotation.</title>
        <authorList>
            <consortium name="The Broad Institute Genomics Platform"/>
            <consortium name="The Broad Institute Genome Sequencing Center for Infectious Disease"/>
            <person name="Wu L."/>
            <person name="Ma J."/>
        </authorList>
    </citation>
    <scope>NUCLEOTIDE SEQUENCE [LARGE SCALE GENOMIC DNA]</scope>
    <source>
        <strain evidence="2">JCM 12393</strain>
    </source>
</reference>
<evidence type="ECO:0000313" key="2">
    <source>
        <dbReference type="Proteomes" id="UP001499863"/>
    </source>
</evidence>
<organism evidence="1 2">
    <name type="scientific">Kitasatospora putterlickiae</name>
    <dbReference type="NCBI Taxonomy" id="221725"/>
    <lineage>
        <taxon>Bacteria</taxon>
        <taxon>Bacillati</taxon>
        <taxon>Actinomycetota</taxon>
        <taxon>Actinomycetes</taxon>
        <taxon>Kitasatosporales</taxon>
        <taxon>Streptomycetaceae</taxon>
        <taxon>Kitasatospora</taxon>
    </lineage>
</organism>